<protein>
    <submittedName>
        <fullName evidence="1">Uncharacterized protein</fullName>
    </submittedName>
</protein>
<reference evidence="1" key="1">
    <citation type="submission" date="2020-01" db="EMBL/GenBank/DDBJ databases">
        <title>Genome Sequencing of Three Apophysomyces-Like Fungal Strains Confirms a Novel Fungal Genus in the Mucoromycota with divergent Burkholderia-like Endosymbiotic Bacteria.</title>
        <authorList>
            <person name="Stajich J.E."/>
            <person name="Macias A.M."/>
            <person name="Carter-House D."/>
            <person name="Lovett B."/>
            <person name="Kasson L.R."/>
            <person name="Berry K."/>
            <person name="Grigoriev I."/>
            <person name="Chang Y."/>
            <person name="Spatafora J."/>
            <person name="Kasson M.T."/>
        </authorList>
    </citation>
    <scope>NUCLEOTIDE SEQUENCE</scope>
    <source>
        <strain evidence="1">NRRL A-21654</strain>
    </source>
</reference>
<dbReference type="OrthoDB" id="2252545at2759"/>
<organism evidence="1 2">
    <name type="scientific">Apophysomyces ossiformis</name>
    <dbReference type="NCBI Taxonomy" id="679940"/>
    <lineage>
        <taxon>Eukaryota</taxon>
        <taxon>Fungi</taxon>
        <taxon>Fungi incertae sedis</taxon>
        <taxon>Mucoromycota</taxon>
        <taxon>Mucoromycotina</taxon>
        <taxon>Mucoromycetes</taxon>
        <taxon>Mucorales</taxon>
        <taxon>Mucorineae</taxon>
        <taxon>Mucoraceae</taxon>
        <taxon>Apophysomyces</taxon>
    </lineage>
</organism>
<evidence type="ECO:0000313" key="2">
    <source>
        <dbReference type="Proteomes" id="UP000605846"/>
    </source>
</evidence>
<dbReference type="Proteomes" id="UP000605846">
    <property type="component" value="Unassembled WGS sequence"/>
</dbReference>
<gene>
    <name evidence="1" type="ORF">EC973_000997</name>
</gene>
<sequence>MSKYQILSNILDVGKFDPDKDTNRLVYGQSGAHYNARRRLLNSLQEQRYADTLALLHALLDTKRYKLARYWKVGAELVQELVPEGLTDYLEVAFAGSNRHTILPTFHAWIQQLVKTGQISKAREELEFRVEREPFASDPFVRKNLALILYEEWCEAPDKITEQRSRNTLNCLEKAYGLIPDDVHVLQAYLEVSTKLGLDVTDVVQDAWSSSTIDPYKLSVLLKYVTDDLDRESLLEQICRLDPTADADVALKPLLSLIRSKEKIVAPAKVYLTFELLLDRLEHGIADDWTLNTLLEHLQALDERSEDIRTQVIQIAQSRSANDTVDFLQTQCYSTTDHTFKTLQTIRQRINPAQARENNHPRIGKIVEYNHEDPWHSFLFGI</sequence>
<evidence type="ECO:0000313" key="1">
    <source>
        <dbReference type="EMBL" id="KAF7730951.1"/>
    </source>
</evidence>
<name>A0A8H7BY24_9FUNG</name>
<dbReference type="EMBL" id="JABAYA010000012">
    <property type="protein sequence ID" value="KAF7730951.1"/>
    <property type="molecule type" value="Genomic_DNA"/>
</dbReference>
<keyword evidence="2" id="KW-1185">Reference proteome</keyword>
<dbReference type="AlphaFoldDB" id="A0A8H7BY24"/>
<accession>A0A8H7BY24</accession>
<proteinExistence type="predicted"/>
<comment type="caution">
    <text evidence="1">The sequence shown here is derived from an EMBL/GenBank/DDBJ whole genome shotgun (WGS) entry which is preliminary data.</text>
</comment>